<dbReference type="PANTHER" id="PTHR48207:SF3">
    <property type="entry name" value="SUCCINATE--HYDROXYMETHYLGLUTARATE COA-TRANSFERASE"/>
    <property type="match status" value="1"/>
</dbReference>
<dbReference type="Pfam" id="PF02515">
    <property type="entry name" value="CoA_transf_3"/>
    <property type="match status" value="1"/>
</dbReference>
<dbReference type="EMBL" id="CP046453">
    <property type="protein sequence ID" value="QGU04144.1"/>
    <property type="molecule type" value="Genomic_DNA"/>
</dbReference>
<proteinExistence type="predicted"/>
<dbReference type="InterPro" id="IPR023606">
    <property type="entry name" value="CoA-Trfase_III_dom_1_sf"/>
</dbReference>
<dbReference type="InterPro" id="IPR003673">
    <property type="entry name" value="CoA-Trfase_fam_III"/>
</dbReference>
<feature type="region of interest" description="Disordered" evidence="2">
    <location>
        <begin position="359"/>
        <end position="379"/>
    </location>
</feature>
<evidence type="ECO:0000256" key="2">
    <source>
        <dbReference type="SAM" id="MobiDB-lite"/>
    </source>
</evidence>
<dbReference type="PANTHER" id="PTHR48207">
    <property type="entry name" value="SUCCINATE--HYDROXYMETHYLGLUTARATE COA-TRANSFERASE"/>
    <property type="match status" value="1"/>
</dbReference>
<protein>
    <submittedName>
        <fullName evidence="3">Formyl-coenzyme A transferase</fullName>
        <ecNumber evidence="3">2.8.3.16</ecNumber>
    </submittedName>
</protein>
<organism evidence="3 4">
    <name type="scientific">Corynebacterium comes</name>
    <dbReference type="NCBI Taxonomy" id="2675218"/>
    <lineage>
        <taxon>Bacteria</taxon>
        <taxon>Bacillati</taxon>
        <taxon>Actinomycetota</taxon>
        <taxon>Actinomycetes</taxon>
        <taxon>Mycobacteriales</taxon>
        <taxon>Corynebacteriaceae</taxon>
        <taxon>Corynebacterium</taxon>
    </lineage>
</organism>
<dbReference type="GO" id="GO:0033608">
    <property type="term" value="F:formyl-CoA transferase activity"/>
    <property type="evidence" value="ECO:0007669"/>
    <property type="project" value="UniProtKB-EC"/>
</dbReference>
<keyword evidence="1 3" id="KW-0808">Transferase</keyword>
<dbReference type="SUPFAM" id="SSF89796">
    <property type="entry name" value="CoA-transferase family III (CaiB/BaiF)"/>
    <property type="match status" value="1"/>
</dbReference>
<gene>
    <name evidence="3" type="primary">frc1</name>
    <name evidence="3" type="ORF">CETAM_04365</name>
</gene>
<evidence type="ECO:0000313" key="4">
    <source>
        <dbReference type="Proteomes" id="UP000425178"/>
    </source>
</evidence>
<dbReference type="KEGG" id="ccoe:CETAM_04365"/>
<dbReference type="EC" id="2.8.3.16" evidence="3"/>
<dbReference type="InterPro" id="IPR050483">
    <property type="entry name" value="CoA-transferase_III_domain"/>
</dbReference>
<dbReference type="InterPro" id="IPR044855">
    <property type="entry name" value="CoA-Trfase_III_dom3_sf"/>
</dbReference>
<name>A0A6B8VS09_9CORY</name>
<dbReference type="Gene3D" id="3.30.1540.10">
    <property type="entry name" value="formyl-coa transferase, domain 3"/>
    <property type="match status" value="1"/>
</dbReference>
<evidence type="ECO:0000313" key="3">
    <source>
        <dbReference type="EMBL" id="QGU04144.1"/>
    </source>
</evidence>
<dbReference type="RefSeq" id="WP_156227309.1">
    <property type="nucleotide sequence ID" value="NZ_CP046453.1"/>
</dbReference>
<keyword evidence="4" id="KW-1185">Reference proteome</keyword>
<dbReference type="Proteomes" id="UP000425178">
    <property type="component" value="Chromosome"/>
</dbReference>
<dbReference type="Gene3D" id="3.40.50.10540">
    <property type="entry name" value="Crotonobetainyl-coa:carnitine coa-transferase, domain 1"/>
    <property type="match status" value="1"/>
</dbReference>
<evidence type="ECO:0000256" key="1">
    <source>
        <dbReference type="ARBA" id="ARBA00022679"/>
    </source>
</evidence>
<dbReference type="AlphaFoldDB" id="A0A6B8VS09"/>
<reference evidence="3 4" key="1">
    <citation type="journal article" date="2021" name="Int. J. Syst. Evol. Microbiol.">
        <title>Classification of three corynebacterial strains isolated from a small paddock in North Rhine-Westphalia: proposal of &lt;i&gt;Corynebacterium kalinowskii&lt;/i&gt; sp. nov., &lt;i&gt;Corynebacterium comes&lt;/i&gt; sp. nov. and &lt;i&gt;Corynebacterium occultum&lt;/i&gt; sp. nov.</title>
        <authorList>
            <person name="Schaffert L."/>
            <person name="Ruwe M."/>
            <person name="Milse J."/>
            <person name="Hanuschka K."/>
            <person name="Ortseifen V."/>
            <person name="Droste J."/>
            <person name="Brandt D."/>
            <person name="Schl L."/>
            <person name="Kutter Y."/>
            <person name="Vinke S."/>
            <person name="Vieh P."/>
            <person name="Jacob L."/>
            <person name="L N.C."/>
            <person name="Schulte-Berndt E."/>
            <person name="Hain C."/>
            <person name="Linder M."/>
            <person name="Schmidt P."/>
            <person name="Wollenschl L."/>
            <person name="Luttermann T."/>
            <person name="Thieme E."/>
            <person name="Hassa J."/>
            <person name="Haak M."/>
            <person name="Wittchen M."/>
            <person name="Mentz A."/>
            <person name="Persicke M."/>
            <person name="Busche T."/>
            <person name="R C."/>
        </authorList>
    </citation>
    <scope>NUCLEOTIDE SEQUENCE [LARGE SCALE GENOMIC DNA]</scope>
    <source>
        <strain evidence="3 4">2019</strain>
    </source>
</reference>
<accession>A0A6B8VS09</accession>
<sequence length="417" mass="45118">MESSTNTPATPTKGPLNGIKILDFTQFLAGPHGTQILGDMGAQIIKIETPAGDLSRTVPPHFIRDDSAYFHTINRNKKSVVINMKKPGGTELVRELIKTADVVVENFRPGVLSRLGIDREDEMENNPALIWASISGFGQSGPDRDLPAYDMIVQALSGTMSLTGERGGRPVRTGIPVGDIAAGLHAAIGILSALHNVKETGQGEYIDISMLDCLVAMLSYQGTYHLESGHVPGPQGSGHDAIPTYRQFTAGDGRDIVTTANTERMWQAMAQALGHPELLDDPRFTLNGDRLRNKEELWDILEPAFLERDAAEWVALFNEAGIPVGMVNTLDLALTSPQILHREMVVELDDGNGASVKTLGNPIKLSRNPRSRDSFPPALGEHTSDILRDVLGKSSSEIDQLLEAGAIQTPLAEELVN</sequence>